<dbReference type="Pfam" id="PF04397">
    <property type="entry name" value="LytTR"/>
    <property type="match status" value="1"/>
</dbReference>
<dbReference type="PANTHER" id="PTHR37299">
    <property type="entry name" value="TRANSCRIPTIONAL REGULATOR-RELATED"/>
    <property type="match status" value="1"/>
</dbReference>
<dbReference type="SMART" id="SM00850">
    <property type="entry name" value="LytTR"/>
    <property type="match status" value="1"/>
</dbReference>
<accession>A0A369IBH2</accession>
<name>A0A369IBH2_9BACT</name>
<protein>
    <submittedName>
        <fullName evidence="2">LytTR family transcriptional regulator</fullName>
    </submittedName>
</protein>
<comment type="caution">
    <text evidence="2">The sequence shown here is derived from an EMBL/GenBank/DDBJ whole genome shotgun (WGS) entry which is preliminary data.</text>
</comment>
<dbReference type="InterPro" id="IPR046947">
    <property type="entry name" value="LytR-like"/>
</dbReference>
<dbReference type="GO" id="GO:0000156">
    <property type="term" value="F:phosphorelay response regulator activity"/>
    <property type="evidence" value="ECO:0007669"/>
    <property type="project" value="InterPro"/>
</dbReference>
<reference evidence="2 3" key="1">
    <citation type="submission" date="2018-07" db="EMBL/GenBank/DDBJ databases">
        <title>Genome analysis of Runella aurantiaca.</title>
        <authorList>
            <person name="Yang X."/>
        </authorList>
    </citation>
    <scope>NUCLEOTIDE SEQUENCE [LARGE SCALE GENOMIC DNA]</scope>
    <source>
        <strain evidence="2 3">YX9</strain>
    </source>
</reference>
<organism evidence="2 3">
    <name type="scientific">Runella aurantiaca</name>
    <dbReference type="NCBI Taxonomy" id="2282308"/>
    <lineage>
        <taxon>Bacteria</taxon>
        <taxon>Pseudomonadati</taxon>
        <taxon>Bacteroidota</taxon>
        <taxon>Cytophagia</taxon>
        <taxon>Cytophagales</taxon>
        <taxon>Spirosomataceae</taxon>
        <taxon>Runella</taxon>
    </lineage>
</organism>
<evidence type="ECO:0000313" key="3">
    <source>
        <dbReference type="Proteomes" id="UP000253141"/>
    </source>
</evidence>
<dbReference type="InterPro" id="IPR007492">
    <property type="entry name" value="LytTR_DNA-bd_dom"/>
</dbReference>
<dbReference type="OrthoDB" id="955285at2"/>
<feature type="domain" description="HTH LytTR-type" evidence="1">
    <location>
        <begin position="17"/>
        <end position="121"/>
    </location>
</feature>
<dbReference type="PANTHER" id="PTHR37299:SF1">
    <property type="entry name" value="STAGE 0 SPORULATION PROTEIN A HOMOLOG"/>
    <property type="match status" value="1"/>
</dbReference>
<gene>
    <name evidence="2" type="ORF">DVG78_10355</name>
</gene>
<dbReference type="RefSeq" id="WP_114461000.1">
    <property type="nucleotide sequence ID" value="NZ_QPIW01000006.1"/>
</dbReference>
<evidence type="ECO:0000259" key="1">
    <source>
        <dbReference type="PROSITE" id="PS50930"/>
    </source>
</evidence>
<sequence length="127" mass="14573">MNNLSSLLSPAVSPDYLELVNLKRSFFIRTEDVIFIQADVNYVRIVTKTGKVFVQAKTLKSYEQLLKKTSFVRTHKSYLVNFHHFAGYQITEGGTFIQLLDGKKVPVSKRRRQYVQSSVSQKQNGVN</sequence>
<dbReference type="GO" id="GO:0003677">
    <property type="term" value="F:DNA binding"/>
    <property type="evidence" value="ECO:0007669"/>
    <property type="project" value="InterPro"/>
</dbReference>
<keyword evidence="3" id="KW-1185">Reference proteome</keyword>
<dbReference type="AlphaFoldDB" id="A0A369IBH2"/>
<proteinExistence type="predicted"/>
<dbReference type="PROSITE" id="PS50930">
    <property type="entry name" value="HTH_LYTTR"/>
    <property type="match status" value="1"/>
</dbReference>
<dbReference type="Gene3D" id="2.40.50.1020">
    <property type="entry name" value="LytTr DNA-binding domain"/>
    <property type="match status" value="1"/>
</dbReference>
<evidence type="ECO:0000313" key="2">
    <source>
        <dbReference type="EMBL" id="RDB06220.1"/>
    </source>
</evidence>
<dbReference type="Proteomes" id="UP000253141">
    <property type="component" value="Unassembled WGS sequence"/>
</dbReference>
<dbReference type="EMBL" id="QPIW01000006">
    <property type="protein sequence ID" value="RDB06220.1"/>
    <property type="molecule type" value="Genomic_DNA"/>
</dbReference>